<dbReference type="EMBL" id="FWXO01000002">
    <property type="protein sequence ID" value="SMC52555.1"/>
    <property type="molecule type" value="Genomic_DNA"/>
</dbReference>
<reference evidence="2 3" key="1">
    <citation type="submission" date="2017-04" db="EMBL/GenBank/DDBJ databases">
        <authorList>
            <person name="Afonso C.L."/>
            <person name="Miller P.J."/>
            <person name="Scott M.A."/>
            <person name="Spackman E."/>
            <person name="Goraichik I."/>
            <person name="Dimitrov K.M."/>
            <person name="Suarez D.L."/>
            <person name="Swayne D.E."/>
        </authorList>
    </citation>
    <scope>NUCLEOTIDE SEQUENCE [LARGE SCALE GENOMIC DNA]</scope>
    <source>
        <strain evidence="2 3">DSM 21164</strain>
    </source>
</reference>
<feature type="domain" description="DUF1508" evidence="1">
    <location>
        <begin position="61"/>
        <end position="97"/>
    </location>
</feature>
<sequence>MIKIKQDKEDCFSFRLESEKGHTILKSITFTTKTDLDNVVSKLESLIKTPTSLERKTNHIGEFLFTLKDDNGTIIGTSECYNSEAGMENGIKNLKKLSGLNTNT</sequence>
<evidence type="ECO:0000313" key="3">
    <source>
        <dbReference type="Proteomes" id="UP000192360"/>
    </source>
</evidence>
<keyword evidence="3" id="KW-1185">Reference proteome</keyword>
<dbReference type="PANTHER" id="PTHR40606">
    <property type="match status" value="1"/>
</dbReference>
<name>A0A1W1ZVQ8_9FLAO</name>
<protein>
    <recommendedName>
        <fullName evidence="1">DUF1508 domain-containing protein</fullName>
    </recommendedName>
</protein>
<dbReference type="AlphaFoldDB" id="A0A1W1ZVQ8"/>
<dbReference type="Gene3D" id="2.30.29.80">
    <property type="match status" value="1"/>
</dbReference>
<organism evidence="2 3">
    <name type="scientific">Cellulophaga tyrosinoxydans</name>
    <dbReference type="NCBI Taxonomy" id="504486"/>
    <lineage>
        <taxon>Bacteria</taxon>
        <taxon>Pseudomonadati</taxon>
        <taxon>Bacteroidota</taxon>
        <taxon>Flavobacteriia</taxon>
        <taxon>Flavobacteriales</taxon>
        <taxon>Flavobacteriaceae</taxon>
        <taxon>Cellulophaga</taxon>
    </lineage>
</organism>
<dbReference type="InterPro" id="IPR010879">
    <property type="entry name" value="DUF1508"/>
</dbReference>
<evidence type="ECO:0000259" key="1">
    <source>
        <dbReference type="Pfam" id="PF07411"/>
    </source>
</evidence>
<accession>A0A1W1ZVQ8</accession>
<dbReference type="RefSeq" id="WP_084060943.1">
    <property type="nucleotide sequence ID" value="NZ_FWXO01000002.1"/>
</dbReference>
<proteinExistence type="predicted"/>
<gene>
    <name evidence="2" type="ORF">SAMN05660703_1582</name>
</gene>
<dbReference type="Proteomes" id="UP000192360">
    <property type="component" value="Unassembled WGS sequence"/>
</dbReference>
<dbReference type="OrthoDB" id="9802792at2"/>
<dbReference type="Pfam" id="PF07411">
    <property type="entry name" value="DUF1508"/>
    <property type="match status" value="1"/>
</dbReference>
<dbReference type="InterPro" id="IPR051141">
    <property type="entry name" value="UPF0339_domain"/>
</dbReference>
<dbReference type="STRING" id="504486.SAMN05660703_1582"/>
<dbReference type="InterPro" id="IPR036913">
    <property type="entry name" value="YegP-like_sf"/>
</dbReference>
<dbReference type="SUPFAM" id="SSF160113">
    <property type="entry name" value="YegP-like"/>
    <property type="match status" value="2"/>
</dbReference>
<evidence type="ECO:0000313" key="2">
    <source>
        <dbReference type="EMBL" id="SMC52555.1"/>
    </source>
</evidence>
<dbReference type="PANTHER" id="PTHR40606:SF1">
    <property type="entry name" value="UPF0339 PROTEIN YEGP"/>
    <property type="match status" value="1"/>
</dbReference>